<dbReference type="SUPFAM" id="SSF48452">
    <property type="entry name" value="TPR-like"/>
    <property type="match status" value="2"/>
</dbReference>
<name>A0ABM7WVI3_9BACT</name>
<dbReference type="PROSITE" id="PS51257">
    <property type="entry name" value="PROKAR_LIPOPROTEIN"/>
    <property type="match status" value="1"/>
</dbReference>
<dbReference type="Gene3D" id="1.25.40.10">
    <property type="entry name" value="Tetratricopeptide repeat domain"/>
    <property type="match status" value="2"/>
</dbReference>
<organism evidence="2 3">
    <name type="scientific">Anaeromyxobacter oryzae</name>
    <dbReference type="NCBI Taxonomy" id="2918170"/>
    <lineage>
        <taxon>Bacteria</taxon>
        <taxon>Pseudomonadati</taxon>
        <taxon>Myxococcota</taxon>
        <taxon>Myxococcia</taxon>
        <taxon>Myxococcales</taxon>
        <taxon>Cystobacterineae</taxon>
        <taxon>Anaeromyxobacteraceae</taxon>
        <taxon>Anaeromyxobacter</taxon>
    </lineage>
</organism>
<dbReference type="InterPro" id="IPR011990">
    <property type="entry name" value="TPR-like_helical_dom_sf"/>
</dbReference>
<dbReference type="EMBL" id="AP025591">
    <property type="protein sequence ID" value="BDG03499.1"/>
    <property type="molecule type" value="Genomic_DNA"/>
</dbReference>
<feature type="repeat" description="TPR" evidence="1">
    <location>
        <begin position="221"/>
        <end position="254"/>
    </location>
</feature>
<keyword evidence="1" id="KW-0802">TPR repeat</keyword>
<evidence type="ECO:0008006" key="4">
    <source>
        <dbReference type="Google" id="ProtNLM"/>
    </source>
</evidence>
<dbReference type="Proteomes" id="UP001162891">
    <property type="component" value="Chromosome"/>
</dbReference>
<dbReference type="SMART" id="SM00028">
    <property type="entry name" value="TPR"/>
    <property type="match status" value="4"/>
</dbReference>
<dbReference type="Pfam" id="PF13174">
    <property type="entry name" value="TPR_6"/>
    <property type="match status" value="1"/>
</dbReference>
<protein>
    <recommendedName>
        <fullName evidence="4">Tetratricopeptide repeat protein</fullName>
    </recommendedName>
</protein>
<dbReference type="Pfam" id="PF13432">
    <property type="entry name" value="TPR_16"/>
    <property type="match status" value="1"/>
</dbReference>
<accession>A0ABM7WVI3</accession>
<proteinExistence type="predicted"/>
<reference evidence="3" key="1">
    <citation type="journal article" date="2022" name="Int. J. Syst. Evol. Microbiol.">
        <title>Anaeromyxobacter oryzae sp. nov., Anaeromyxobacter diazotrophicus sp. nov. and Anaeromyxobacter paludicola sp. nov., isolated from paddy soils.</title>
        <authorList>
            <person name="Itoh H."/>
            <person name="Xu Z."/>
            <person name="Mise K."/>
            <person name="Masuda Y."/>
            <person name="Ushijima N."/>
            <person name="Hayakawa C."/>
            <person name="Shiratori Y."/>
            <person name="Senoo K."/>
        </authorList>
    </citation>
    <scope>NUCLEOTIDE SEQUENCE [LARGE SCALE GENOMIC DNA]</scope>
    <source>
        <strain evidence="3">Red232</strain>
    </source>
</reference>
<evidence type="ECO:0000313" key="2">
    <source>
        <dbReference type="EMBL" id="BDG03499.1"/>
    </source>
</evidence>
<evidence type="ECO:0000313" key="3">
    <source>
        <dbReference type="Proteomes" id="UP001162891"/>
    </source>
</evidence>
<gene>
    <name evidence="2" type="ORF">AMOR_24950</name>
</gene>
<keyword evidence="3" id="KW-1185">Reference proteome</keyword>
<dbReference type="RefSeq" id="WP_404800956.1">
    <property type="nucleotide sequence ID" value="NZ_AP025591.1"/>
</dbReference>
<sequence>MIRLSRRARGAGVALGLALALGLVACSSSEGRLEAANALRHKGEKKDALEGYKALLADLGEGPLAGTDAAVRWKALRYAGDVSYLELGDYSGAMAYYRRLVSLYPGTKEAHEARVIIGEILRDRFNDRLGAIAQWADVAQSDAPDAPKYQLEIARAYLELHRYDQVRAEARRLRERWPNHELADEAQLLIGQALALDKRDDEALGALQALLERRPRPDVAARAFEAEAHICAQRGELDRALELYAQALPTHPNPDSVRTAIEAVRDRRERAKIARPGRTDAFK</sequence>
<dbReference type="InterPro" id="IPR019734">
    <property type="entry name" value="TPR_rpt"/>
</dbReference>
<evidence type="ECO:0000256" key="1">
    <source>
        <dbReference type="PROSITE-ProRule" id="PRU00339"/>
    </source>
</evidence>
<dbReference type="PROSITE" id="PS50005">
    <property type="entry name" value="TPR"/>
    <property type="match status" value="1"/>
</dbReference>